<feature type="region of interest" description="Disordered" evidence="1">
    <location>
        <begin position="259"/>
        <end position="290"/>
    </location>
</feature>
<dbReference type="PROSITE" id="PS50174">
    <property type="entry name" value="G_PATCH"/>
    <property type="match status" value="1"/>
</dbReference>
<dbReference type="SUPFAM" id="SSF49879">
    <property type="entry name" value="SMAD/FHA domain"/>
    <property type="match status" value="1"/>
</dbReference>
<evidence type="ECO:0000259" key="3">
    <source>
        <dbReference type="PROSITE" id="PS50174"/>
    </source>
</evidence>
<reference evidence="4" key="1">
    <citation type="submission" date="2016-06" db="EMBL/GenBank/DDBJ databases">
        <title>Draft Genome sequence of the fungus Inonotus baumii.</title>
        <authorList>
            <person name="Zhu H."/>
            <person name="Lin W."/>
        </authorList>
    </citation>
    <scope>NUCLEOTIDE SEQUENCE</scope>
    <source>
        <strain evidence="4">821</strain>
    </source>
</reference>
<dbReference type="InterPro" id="IPR000467">
    <property type="entry name" value="G_patch_dom"/>
</dbReference>
<protein>
    <recommendedName>
        <fullName evidence="6">FHA domain-containing protein</fullName>
    </recommendedName>
</protein>
<dbReference type="Pfam" id="PF01585">
    <property type="entry name" value="G-patch"/>
    <property type="match status" value="1"/>
</dbReference>
<name>A0A9Q5HZC3_SANBA</name>
<accession>A0A9Q5HZC3</accession>
<dbReference type="GO" id="GO:0003676">
    <property type="term" value="F:nucleic acid binding"/>
    <property type="evidence" value="ECO:0007669"/>
    <property type="project" value="InterPro"/>
</dbReference>
<organism evidence="4 5">
    <name type="scientific">Sanghuangporus baumii</name>
    <name type="common">Phellinus baumii</name>
    <dbReference type="NCBI Taxonomy" id="108892"/>
    <lineage>
        <taxon>Eukaryota</taxon>
        <taxon>Fungi</taxon>
        <taxon>Dikarya</taxon>
        <taxon>Basidiomycota</taxon>
        <taxon>Agaricomycotina</taxon>
        <taxon>Agaricomycetes</taxon>
        <taxon>Hymenochaetales</taxon>
        <taxon>Hymenochaetaceae</taxon>
        <taxon>Sanghuangporus</taxon>
    </lineage>
</organism>
<proteinExistence type="predicted"/>
<dbReference type="PROSITE" id="PS50006">
    <property type="entry name" value="FHA_DOMAIN"/>
    <property type="match status" value="1"/>
</dbReference>
<keyword evidence="5" id="KW-1185">Reference proteome</keyword>
<dbReference type="Proteomes" id="UP000757232">
    <property type="component" value="Unassembled WGS sequence"/>
</dbReference>
<gene>
    <name evidence="4" type="ORF">A7U60_g4068</name>
</gene>
<sequence>MTTVFVSSTWMESWPTLPLDYDPSLEAPGSDVDSESETQTRPTSQHHTCFRLVVKSSEVLARKRRVAVLDAYEEVQIGRDASSSEDIPRIRLKDMEVSKLHTTLFWDRESKVWAIVDMGSKHGTFVKSGFSNALPTIDKSTASSDDLDAAIPDSSFIRLSPERHASRPRALYHMDELLLGRTNFVIHIHLSGLPCDECCSEGDFDIPLFSDPSSLRGNTQKSVDIAEDKARAPRDARTAISHLKRSLLTRHMDTPLRTIAGPSQQYVDRSAKRRALHPYSRSSSPPPGLAVNRYLRSSPSGLCVPPTDTSRTPATPFAMSLDRNPAYGLSQSSTISAPPVPISDMNVGHRLLEKQGWVPGNTLGVPAARSSSSSDKEDVYENTERMALLEPIQISTNIGRRGLGMRSDLSSSR</sequence>
<dbReference type="Gene3D" id="2.60.200.20">
    <property type="match status" value="1"/>
</dbReference>
<dbReference type="InterPro" id="IPR008984">
    <property type="entry name" value="SMAD_FHA_dom_sf"/>
</dbReference>
<dbReference type="Pfam" id="PF00498">
    <property type="entry name" value="FHA"/>
    <property type="match status" value="1"/>
</dbReference>
<feature type="domain" description="G-patch" evidence="3">
    <location>
        <begin position="344"/>
        <end position="408"/>
    </location>
</feature>
<evidence type="ECO:0000259" key="2">
    <source>
        <dbReference type="PROSITE" id="PS50006"/>
    </source>
</evidence>
<dbReference type="PANTHER" id="PTHR23106">
    <property type="entry name" value="ANGIOGENIC FACTOR WITH G PATCH AND FHA DOMAINS 1"/>
    <property type="match status" value="1"/>
</dbReference>
<dbReference type="InterPro" id="IPR053027">
    <property type="entry name" value="AGGF1"/>
</dbReference>
<evidence type="ECO:0008006" key="6">
    <source>
        <dbReference type="Google" id="ProtNLM"/>
    </source>
</evidence>
<evidence type="ECO:0000313" key="5">
    <source>
        <dbReference type="Proteomes" id="UP000757232"/>
    </source>
</evidence>
<dbReference type="AlphaFoldDB" id="A0A9Q5HZC3"/>
<evidence type="ECO:0000256" key="1">
    <source>
        <dbReference type="SAM" id="MobiDB-lite"/>
    </source>
</evidence>
<feature type="domain" description="FHA" evidence="2">
    <location>
        <begin position="75"/>
        <end position="131"/>
    </location>
</feature>
<dbReference type="SMART" id="SM00443">
    <property type="entry name" value="G_patch"/>
    <property type="match status" value="1"/>
</dbReference>
<dbReference type="OrthoDB" id="21470at2759"/>
<evidence type="ECO:0000313" key="4">
    <source>
        <dbReference type="EMBL" id="OCB88779.1"/>
    </source>
</evidence>
<dbReference type="EMBL" id="LNZH02000171">
    <property type="protein sequence ID" value="OCB88779.1"/>
    <property type="molecule type" value="Genomic_DNA"/>
</dbReference>
<dbReference type="PANTHER" id="PTHR23106:SF24">
    <property type="entry name" value="ANGIOGENIC FACTOR WITH G PATCH AND FHA DOMAINS 1"/>
    <property type="match status" value="1"/>
</dbReference>
<feature type="region of interest" description="Disordered" evidence="1">
    <location>
        <begin position="25"/>
        <end position="45"/>
    </location>
</feature>
<comment type="caution">
    <text evidence="4">The sequence shown here is derived from an EMBL/GenBank/DDBJ whole genome shotgun (WGS) entry which is preliminary data.</text>
</comment>
<dbReference type="InterPro" id="IPR000253">
    <property type="entry name" value="FHA_dom"/>
</dbReference>